<evidence type="ECO:0000256" key="19">
    <source>
        <dbReference type="ARBA" id="ARBA00049035"/>
    </source>
</evidence>
<evidence type="ECO:0000256" key="3">
    <source>
        <dbReference type="ARBA" id="ARBA00005150"/>
    </source>
</evidence>
<organism evidence="24 25">
    <name type="scientific">Permianibacter aggregans</name>
    <dbReference type="NCBI Taxonomy" id="1510150"/>
    <lineage>
        <taxon>Bacteria</taxon>
        <taxon>Pseudomonadati</taxon>
        <taxon>Pseudomonadota</taxon>
        <taxon>Gammaproteobacteria</taxon>
        <taxon>Pseudomonadales</taxon>
        <taxon>Pseudomonadaceae</taxon>
        <taxon>Permianibacter</taxon>
    </lineage>
</organism>
<comment type="pathway">
    <text evidence="2">Cofactor biosynthesis; tetrahydrofolate biosynthesis; 7,8-dihydrofolate from 2-amino-4-hydroxy-6-hydroxymethyl-7,8-dihydropteridine diphosphate and 4-aminobenzoate: step 2/2.</text>
</comment>
<evidence type="ECO:0000256" key="12">
    <source>
        <dbReference type="ARBA" id="ARBA00022842"/>
    </source>
</evidence>
<comment type="catalytic activity">
    <reaction evidence="19">
        <text>(6R)-5,10-methylenetetrahydrofolyl-(gamma-L-Glu)(n) + L-glutamate + ATP = (6R)-5,10-methylenetetrahydrofolyl-(gamma-L-Glu)(n+1) + ADP + phosphate + H(+)</text>
        <dbReference type="Rhea" id="RHEA:51912"/>
        <dbReference type="Rhea" id="RHEA-COMP:13257"/>
        <dbReference type="Rhea" id="RHEA-COMP:13258"/>
        <dbReference type="ChEBI" id="CHEBI:15378"/>
        <dbReference type="ChEBI" id="CHEBI:29985"/>
        <dbReference type="ChEBI" id="CHEBI:30616"/>
        <dbReference type="ChEBI" id="CHEBI:43474"/>
        <dbReference type="ChEBI" id="CHEBI:136572"/>
        <dbReference type="ChEBI" id="CHEBI:456216"/>
        <dbReference type="EC" id="6.3.2.17"/>
    </reaction>
</comment>
<evidence type="ECO:0000313" key="25">
    <source>
        <dbReference type="Proteomes" id="UP000295375"/>
    </source>
</evidence>
<sequence length="419" mass="44944">MSMPAPSRTLDDWLALLEKRHPVAIELGLERVADVAGRLLKSERPPVITVAGTNGKGSVVATLKTLARKHGLRAGVYTSPHILHFNERIEIDGRIASDAELVHAFEAVEAARAGVSLTYFEFTTLAAFWLFDQQALDLLILEVGMGGRLDAVNIIDADVAVITTIDFDHMAFLGDTLEAIASEKAGICRAGKPVVLADPERRELLLSAVQPHDAKAYAIGLDYQFTVNDGQFRFSAGAFDLRAAAPTLGADLVAAALMAFRLLFPQQLDTDACRQAVEQAALAGRWQQIGQNPPCWVDIGHNPQASKRLAERAKAAGFLRWHLVVGMLADKDIVGVLKPWFGMQPVWYLSNLSGSRAASAKQLQAALPSDAETQQFATPNEALQAAKAAAAAGEAILVFGSFLTVAAVLDQESSFNKGG</sequence>
<comment type="catalytic activity">
    <reaction evidence="20">
        <text>7,8-dihydropteroate + L-glutamate + ATP = 7,8-dihydrofolate + ADP + phosphate + H(+)</text>
        <dbReference type="Rhea" id="RHEA:23584"/>
        <dbReference type="ChEBI" id="CHEBI:15378"/>
        <dbReference type="ChEBI" id="CHEBI:17839"/>
        <dbReference type="ChEBI" id="CHEBI:29985"/>
        <dbReference type="ChEBI" id="CHEBI:30616"/>
        <dbReference type="ChEBI" id="CHEBI:43474"/>
        <dbReference type="ChEBI" id="CHEBI:57451"/>
        <dbReference type="ChEBI" id="CHEBI:456216"/>
        <dbReference type="EC" id="6.3.2.12"/>
    </reaction>
</comment>
<evidence type="ECO:0000256" key="6">
    <source>
        <dbReference type="ARBA" id="ARBA00013025"/>
    </source>
</evidence>
<evidence type="ECO:0000256" key="1">
    <source>
        <dbReference type="ARBA" id="ARBA00002714"/>
    </source>
</evidence>
<evidence type="ECO:0000259" key="23">
    <source>
        <dbReference type="Pfam" id="PF08245"/>
    </source>
</evidence>
<dbReference type="RefSeq" id="WP_232475449.1">
    <property type="nucleotide sequence ID" value="NZ_CP037953.1"/>
</dbReference>
<feature type="domain" description="Mur ligase central" evidence="23">
    <location>
        <begin position="50"/>
        <end position="224"/>
    </location>
</feature>
<evidence type="ECO:0000256" key="11">
    <source>
        <dbReference type="ARBA" id="ARBA00022840"/>
    </source>
</evidence>
<keyword evidence="25" id="KW-1185">Reference proteome</keyword>
<evidence type="ECO:0000256" key="16">
    <source>
        <dbReference type="ARBA" id="ARBA00032510"/>
    </source>
</evidence>
<evidence type="ECO:0000256" key="4">
    <source>
        <dbReference type="ARBA" id="ARBA00008276"/>
    </source>
</evidence>
<dbReference type="InterPro" id="IPR036565">
    <property type="entry name" value="Mur-like_cat_sf"/>
</dbReference>
<evidence type="ECO:0000256" key="13">
    <source>
        <dbReference type="ARBA" id="ARBA00022909"/>
    </source>
</evidence>
<comment type="pathway">
    <text evidence="3">Cofactor biosynthesis; tetrahydrofolylpolyglutamate biosynthesis.</text>
</comment>
<keyword evidence="13" id="KW-0289">Folate biosynthesis</keyword>
<comment type="caution">
    <text evidence="24">The sequence shown here is derived from an EMBL/GenBank/DDBJ whole genome shotgun (WGS) entry which is preliminary data.</text>
</comment>
<evidence type="ECO:0000256" key="8">
    <source>
        <dbReference type="ARBA" id="ARBA00022598"/>
    </source>
</evidence>
<keyword evidence="10 21" id="KW-0547">Nucleotide-binding</keyword>
<dbReference type="Gene3D" id="3.90.190.20">
    <property type="entry name" value="Mur ligase, C-terminal domain"/>
    <property type="match status" value="1"/>
</dbReference>
<dbReference type="GO" id="GO:0005737">
    <property type="term" value="C:cytoplasm"/>
    <property type="evidence" value="ECO:0007669"/>
    <property type="project" value="TreeGrafter"/>
</dbReference>
<evidence type="ECO:0000256" key="9">
    <source>
        <dbReference type="ARBA" id="ARBA00022723"/>
    </source>
</evidence>
<keyword evidence="8 21" id="KW-0436">Ligase</keyword>
<dbReference type="PANTHER" id="PTHR11136:SF0">
    <property type="entry name" value="DIHYDROFOLATE SYNTHETASE-RELATED"/>
    <property type="match status" value="1"/>
</dbReference>
<evidence type="ECO:0000256" key="15">
    <source>
        <dbReference type="ARBA" id="ARBA00030592"/>
    </source>
</evidence>
<comment type="catalytic activity">
    <reaction evidence="18">
        <text>10-formyltetrahydrofolyl-(gamma-L-Glu)(n) + L-glutamate + ATP = 10-formyltetrahydrofolyl-(gamma-L-Glu)(n+1) + ADP + phosphate + H(+)</text>
        <dbReference type="Rhea" id="RHEA:51904"/>
        <dbReference type="Rhea" id="RHEA-COMP:13088"/>
        <dbReference type="Rhea" id="RHEA-COMP:14300"/>
        <dbReference type="ChEBI" id="CHEBI:15378"/>
        <dbReference type="ChEBI" id="CHEBI:29985"/>
        <dbReference type="ChEBI" id="CHEBI:30616"/>
        <dbReference type="ChEBI" id="CHEBI:43474"/>
        <dbReference type="ChEBI" id="CHEBI:134413"/>
        <dbReference type="ChEBI" id="CHEBI:456216"/>
        <dbReference type="EC" id="6.3.2.17"/>
    </reaction>
</comment>
<dbReference type="EC" id="6.3.2.12" evidence="5"/>
<dbReference type="NCBIfam" id="TIGR01499">
    <property type="entry name" value="folC"/>
    <property type="match status" value="1"/>
</dbReference>
<dbReference type="EC" id="6.3.2.17" evidence="6"/>
<dbReference type="SUPFAM" id="SSF53244">
    <property type="entry name" value="MurD-like peptide ligases, peptide-binding domain"/>
    <property type="match status" value="1"/>
</dbReference>
<dbReference type="EMBL" id="SNYM01000021">
    <property type="protein sequence ID" value="TDQ45084.1"/>
    <property type="molecule type" value="Genomic_DNA"/>
</dbReference>
<evidence type="ECO:0000259" key="22">
    <source>
        <dbReference type="Pfam" id="PF02875"/>
    </source>
</evidence>
<evidence type="ECO:0000256" key="14">
    <source>
        <dbReference type="ARBA" id="ARBA00030048"/>
    </source>
</evidence>
<dbReference type="Gene3D" id="3.40.1190.10">
    <property type="entry name" value="Mur-like, catalytic domain"/>
    <property type="match status" value="1"/>
</dbReference>
<protein>
    <recommendedName>
        <fullName evidence="7">Dihydrofolate synthase/folylpolyglutamate synthase</fullName>
        <ecNumber evidence="5">6.3.2.12</ecNumber>
        <ecNumber evidence="6">6.3.2.17</ecNumber>
    </recommendedName>
    <alternativeName>
        <fullName evidence="16">Folylpoly-gamma-glutamate synthetase-dihydrofolate synthetase</fullName>
    </alternativeName>
    <alternativeName>
        <fullName evidence="14">Folylpolyglutamate synthetase</fullName>
    </alternativeName>
    <alternativeName>
        <fullName evidence="15">Tetrahydrofolylpolyglutamate synthase</fullName>
    </alternativeName>
</protein>
<dbReference type="UniPathway" id="UPA00077">
    <property type="reaction ID" value="UER00157"/>
</dbReference>
<proteinExistence type="inferred from homology"/>
<name>A0A4R6UPA8_9GAMM</name>
<dbReference type="GO" id="GO:0046654">
    <property type="term" value="P:tetrahydrofolate biosynthetic process"/>
    <property type="evidence" value="ECO:0007669"/>
    <property type="project" value="UniProtKB-UniPathway"/>
</dbReference>
<comment type="catalytic activity">
    <reaction evidence="17">
        <text>(6S)-5,6,7,8-tetrahydrofolyl-(gamma-L-Glu)(n) + L-glutamate + ATP = (6S)-5,6,7,8-tetrahydrofolyl-(gamma-L-Glu)(n+1) + ADP + phosphate + H(+)</text>
        <dbReference type="Rhea" id="RHEA:10580"/>
        <dbReference type="Rhea" id="RHEA-COMP:14738"/>
        <dbReference type="Rhea" id="RHEA-COMP:14740"/>
        <dbReference type="ChEBI" id="CHEBI:15378"/>
        <dbReference type="ChEBI" id="CHEBI:29985"/>
        <dbReference type="ChEBI" id="CHEBI:30616"/>
        <dbReference type="ChEBI" id="CHEBI:43474"/>
        <dbReference type="ChEBI" id="CHEBI:141005"/>
        <dbReference type="ChEBI" id="CHEBI:456216"/>
        <dbReference type="EC" id="6.3.2.17"/>
    </reaction>
</comment>
<evidence type="ECO:0000256" key="5">
    <source>
        <dbReference type="ARBA" id="ARBA00013023"/>
    </source>
</evidence>
<comment type="similarity">
    <text evidence="4 21">Belongs to the folylpolyglutamate synthase family.</text>
</comment>
<evidence type="ECO:0000256" key="17">
    <source>
        <dbReference type="ARBA" id="ARBA00047493"/>
    </source>
</evidence>
<dbReference type="GO" id="GO:0046656">
    <property type="term" value="P:folic acid biosynthetic process"/>
    <property type="evidence" value="ECO:0007669"/>
    <property type="project" value="UniProtKB-KW"/>
</dbReference>
<evidence type="ECO:0000256" key="18">
    <source>
        <dbReference type="ARBA" id="ARBA00047808"/>
    </source>
</evidence>
<comment type="function">
    <text evidence="1">Functions in two distinct reactions of the de novo folate biosynthetic pathway. Catalyzes the addition of a glutamate residue to dihydropteroate (7,8-dihydropteroate or H2Pte) to form dihydrofolate (7,8-dihydrofolate monoglutamate or H2Pte-Glu). Also catalyzes successive additions of L-glutamate to tetrahydrofolate or 10-formyltetrahydrofolate or 5,10-methylenetetrahydrofolate, leading to folylpolyglutamate derivatives.</text>
</comment>
<dbReference type="Pfam" id="PF08245">
    <property type="entry name" value="Mur_ligase_M"/>
    <property type="match status" value="1"/>
</dbReference>
<keyword evidence="11 21" id="KW-0067">ATP-binding</keyword>
<evidence type="ECO:0000256" key="2">
    <source>
        <dbReference type="ARBA" id="ARBA00004799"/>
    </source>
</evidence>
<dbReference type="Pfam" id="PF02875">
    <property type="entry name" value="Mur_ligase_C"/>
    <property type="match status" value="1"/>
</dbReference>
<dbReference type="GO" id="GO:0046872">
    <property type="term" value="F:metal ion binding"/>
    <property type="evidence" value="ECO:0007669"/>
    <property type="project" value="UniProtKB-KW"/>
</dbReference>
<dbReference type="GO" id="GO:0008841">
    <property type="term" value="F:dihydrofolate synthase activity"/>
    <property type="evidence" value="ECO:0007669"/>
    <property type="project" value="UniProtKB-EC"/>
</dbReference>
<dbReference type="PANTHER" id="PTHR11136">
    <property type="entry name" value="FOLYLPOLYGLUTAMATE SYNTHASE-RELATED"/>
    <property type="match status" value="1"/>
</dbReference>
<keyword evidence="9" id="KW-0479">Metal-binding</keyword>
<dbReference type="InterPro" id="IPR036615">
    <property type="entry name" value="Mur_ligase_C_dom_sf"/>
</dbReference>
<evidence type="ECO:0000256" key="21">
    <source>
        <dbReference type="PIRNR" id="PIRNR001563"/>
    </source>
</evidence>
<dbReference type="InterPro" id="IPR004101">
    <property type="entry name" value="Mur_ligase_C"/>
</dbReference>
<dbReference type="InterPro" id="IPR001645">
    <property type="entry name" value="Folylpolyglutamate_synth"/>
</dbReference>
<accession>A0A4R6UPA8</accession>
<dbReference type="PIRSF" id="PIRSF001563">
    <property type="entry name" value="Folylpolyglu_synth"/>
    <property type="match status" value="1"/>
</dbReference>
<evidence type="ECO:0000313" key="24">
    <source>
        <dbReference type="EMBL" id="TDQ45084.1"/>
    </source>
</evidence>
<dbReference type="Proteomes" id="UP000295375">
    <property type="component" value="Unassembled WGS sequence"/>
</dbReference>
<dbReference type="SUPFAM" id="SSF53623">
    <property type="entry name" value="MurD-like peptide ligases, catalytic domain"/>
    <property type="match status" value="1"/>
</dbReference>
<evidence type="ECO:0000256" key="20">
    <source>
        <dbReference type="ARBA" id="ARBA00049161"/>
    </source>
</evidence>
<dbReference type="GO" id="GO:0004326">
    <property type="term" value="F:tetrahydrofolylpolyglutamate synthase activity"/>
    <property type="evidence" value="ECO:0007669"/>
    <property type="project" value="UniProtKB-EC"/>
</dbReference>
<dbReference type="InterPro" id="IPR013221">
    <property type="entry name" value="Mur_ligase_cen"/>
</dbReference>
<evidence type="ECO:0000256" key="10">
    <source>
        <dbReference type="ARBA" id="ARBA00022741"/>
    </source>
</evidence>
<dbReference type="GO" id="GO:0005524">
    <property type="term" value="F:ATP binding"/>
    <property type="evidence" value="ECO:0007669"/>
    <property type="project" value="UniProtKB-KW"/>
</dbReference>
<feature type="domain" description="Mur ligase C-terminal" evidence="22">
    <location>
        <begin position="284"/>
        <end position="402"/>
    </location>
</feature>
<gene>
    <name evidence="24" type="ORF">EV696_12147</name>
</gene>
<keyword evidence="12" id="KW-0460">Magnesium</keyword>
<dbReference type="AlphaFoldDB" id="A0A4R6UPA8"/>
<evidence type="ECO:0000256" key="7">
    <source>
        <dbReference type="ARBA" id="ARBA00019357"/>
    </source>
</evidence>
<reference evidence="24 25" key="1">
    <citation type="submission" date="2019-03" db="EMBL/GenBank/DDBJ databases">
        <title>Genomic Encyclopedia of Type Strains, Phase IV (KMG-IV): sequencing the most valuable type-strain genomes for metagenomic binning, comparative biology and taxonomic classification.</title>
        <authorList>
            <person name="Goeker M."/>
        </authorList>
    </citation>
    <scope>NUCLEOTIDE SEQUENCE [LARGE SCALE GENOMIC DNA]</scope>
    <source>
        <strain evidence="24 25">DSM 103792</strain>
    </source>
</reference>